<feature type="compositionally biased region" description="Basic and acidic residues" evidence="1">
    <location>
        <begin position="1"/>
        <end position="10"/>
    </location>
</feature>
<dbReference type="EnsemblMetazoa" id="ADIR011707-RA">
    <property type="protein sequence ID" value="ADIR011707-PA"/>
    <property type="gene ID" value="ADIR011707"/>
</dbReference>
<feature type="compositionally biased region" description="Polar residues" evidence="1">
    <location>
        <begin position="78"/>
        <end position="92"/>
    </location>
</feature>
<evidence type="ECO:0000256" key="1">
    <source>
        <dbReference type="SAM" id="MobiDB-lite"/>
    </source>
</evidence>
<reference evidence="2" key="2">
    <citation type="submission" date="2020-05" db="UniProtKB">
        <authorList>
            <consortium name="EnsemblMetazoa"/>
        </authorList>
    </citation>
    <scope>IDENTIFICATION</scope>
    <source>
        <strain evidence="2">WRAIR2</strain>
    </source>
</reference>
<dbReference type="VEuPathDB" id="VectorBase:ADIR011707"/>
<evidence type="ECO:0000313" key="3">
    <source>
        <dbReference type="Proteomes" id="UP000075884"/>
    </source>
</evidence>
<organism evidence="2 3">
    <name type="scientific">Anopheles dirus</name>
    <dbReference type="NCBI Taxonomy" id="7168"/>
    <lineage>
        <taxon>Eukaryota</taxon>
        <taxon>Metazoa</taxon>
        <taxon>Ecdysozoa</taxon>
        <taxon>Arthropoda</taxon>
        <taxon>Hexapoda</taxon>
        <taxon>Insecta</taxon>
        <taxon>Pterygota</taxon>
        <taxon>Neoptera</taxon>
        <taxon>Endopterygota</taxon>
        <taxon>Diptera</taxon>
        <taxon>Nematocera</taxon>
        <taxon>Culicoidea</taxon>
        <taxon>Culicidae</taxon>
        <taxon>Anophelinae</taxon>
        <taxon>Anopheles</taxon>
    </lineage>
</organism>
<keyword evidence="3" id="KW-1185">Reference proteome</keyword>
<feature type="region of interest" description="Disordered" evidence="1">
    <location>
        <begin position="1"/>
        <end position="115"/>
    </location>
</feature>
<sequence>MSPVIERKSIESQTEALAEPAKPAASYEGEFVVQTKKGRPPKEAAKPNSIKSAQQKQRKLDMAQKAQPVSKSDKKQTRQTTKAKNSLPASQNPTTKRPKSKKKAPKARPEALIVGKTDTSDMSYADILKDLRSNDEFKLVGGLSTAVATKGTVKALAPTTSVEVRDLDEVTTPKEEADAIKQKTGLEVSASAIYMKKGRPLGTQDARFRVSLSSTDTIAK</sequence>
<name>A0A182NVK6_9DIPT</name>
<dbReference type="Proteomes" id="UP000075884">
    <property type="component" value="Unassembled WGS sequence"/>
</dbReference>
<dbReference type="AlphaFoldDB" id="A0A182NVK6"/>
<protein>
    <submittedName>
        <fullName evidence="2">Uncharacterized protein</fullName>
    </submittedName>
</protein>
<evidence type="ECO:0000313" key="2">
    <source>
        <dbReference type="EnsemblMetazoa" id="ADIR011707-PA"/>
    </source>
</evidence>
<feature type="compositionally biased region" description="Basic residues" evidence="1">
    <location>
        <begin position="96"/>
        <end position="106"/>
    </location>
</feature>
<reference evidence="3" key="1">
    <citation type="submission" date="2013-03" db="EMBL/GenBank/DDBJ databases">
        <title>The Genome Sequence of Anopheles dirus WRAIR2.</title>
        <authorList>
            <consortium name="The Broad Institute Genomics Platform"/>
            <person name="Neafsey D.E."/>
            <person name="Walton C."/>
            <person name="Walker B."/>
            <person name="Young S.K."/>
            <person name="Zeng Q."/>
            <person name="Gargeya S."/>
            <person name="Fitzgerald M."/>
            <person name="Haas B."/>
            <person name="Abouelleil A."/>
            <person name="Allen A.W."/>
            <person name="Alvarado L."/>
            <person name="Arachchi H.M."/>
            <person name="Berlin A.M."/>
            <person name="Chapman S.B."/>
            <person name="Gainer-Dewar J."/>
            <person name="Goldberg J."/>
            <person name="Griggs A."/>
            <person name="Gujja S."/>
            <person name="Hansen M."/>
            <person name="Howarth C."/>
            <person name="Imamovic A."/>
            <person name="Ireland A."/>
            <person name="Larimer J."/>
            <person name="McCowan C."/>
            <person name="Murphy C."/>
            <person name="Pearson M."/>
            <person name="Poon T.W."/>
            <person name="Priest M."/>
            <person name="Roberts A."/>
            <person name="Saif S."/>
            <person name="Shea T."/>
            <person name="Sisk P."/>
            <person name="Sykes S."/>
            <person name="Wortman J."/>
            <person name="Nusbaum C."/>
            <person name="Birren B."/>
        </authorList>
    </citation>
    <scope>NUCLEOTIDE SEQUENCE [LARGE SCALE GENOMIC DNA]</scope>
    <source>
        <strain evidence="3">WRAIR2</strain>
    </source>
</reference>
<proteinExistence type="predicted"/>
<accession>A0A182NVK6</accession>
<dbReference type="STRING" id="7168.A0A182NVK6"/>